<dbReference type="AlphaFoldDB" id="A0A7W2LK64"/>
<dbReference type="NCBIfam" id="TIGR01630">
    <property type="entry name" value="psiM2_ORF9"/>
    <property type="match status" value="1"/>
</dbReference>
<comment type="caution">
    <text evidence="1">The sequence shown here is derived from an EMBL/GenBank/DDBJ whole genome shotgun (WGS) entry which is preliminary data.</text>
</comment>
<accession>A0A7W2LK64</accession>
<evidence type="ECO:0000313" key="2">
    <source>
        <dbReference type="Proteomes" id="UP000590738"/>
    </source>
</evidence>
<evidence type="ECO:0000313" key="1">
    <source>
        <dbReference type="EMBL" id="MBA6142355.1"/>
    </source>
</evidence>
<name>A0A7W2LK64_9PSED</name>
<sequence>MTALLDWETMSIEEKQAAKSISEHSPLSFMRVWFQLNQGMKMLCNWHHRYMDHTALRVLSGELKNVVFNMPPGGTKTEYWSIHLPAYAMTVRERTRTLNVSYSNSLVVENSGRIRSIVSSPEYQELWPVSMGKADVENWSLIDGKGRTRHQLFSRSTGGQITGCRGGYISKDFTGFINLDDPEKADSAFSATMRAKAQRIVTNTLRSRRASPDTPVICTQQRLHTDDVSGFLLKGGMGLDFAHIKVPALVTREYIASLPPEIREHAERDVFSGPSVVRGGVEYWSYWPAKESVYDLMALWDKDAYTMVSQYQQEPVALTGGMIDPDWFKTYEQLPFLVWRGVYVDTAQKTGEQHDFSVFAHCGLGVDGNLYIIEIVRGKWDAGDLEAEALRVWERWKPWDQFRPAALRYMRVEDKSSGTGLIQTISKKGSIQIEPQPRGPAANKVTRCMDAVPWFKSGRVFVPAIYDEQGKSITHVKDHRGQDLCTTEWVTTFLTEAAAFTADDSHDHDDQVDTIFDAVADMLINDTSSFFSGGWIS</sequence>
<dbReference type="Proteomes" id="UP000590738">
    <property type="component" value="Unassembled WGS sequence"/>
</dbReference>
<gene>
    <name evidence="1" type="primary">terL</name>
    <name evidence="1" type="ORF">H4B97_07700</name>
</gene>
<dbReference type="InterPro" id="IPR006517">
    <property type="entry name" value="Phage_terminase_lsu-like_C"/>
</dbReference>
<reference evidence="1 2" key="1">
    <citation type="submission" date="2020-07" db="EMBL/GenBank/DDBJ databases">
        <title>Diversity of carbapenemase encoding genes among Pseudomonas putida group clinical isolates in a tertiary Brazilian hospital.</title>
        <authorList>
            <person name="Alberto-Lei F."/>
            <person name="Nodari C.S."/>
            <person name="Streling A.P."/>
            <person name="Paulino J.T."/>
            <person name="Bessa-Neto F.O."/>
            <person name="Cayo R."/>
            <person name="Gales A.C."/>
        </authorList>
    </citation>
    <scope>NUCLEOTIDE SEQUENCE [LARGE SCALE GENOMIC DNA]</scope>
    <source>
        <strain evidence="1 2">12273</strain>
    </source>
</reference>
<protein>
    <submittedName>
        <fullName evidence="1">Phage terminase large subunit</fullName>
    </submittedName>
</protein>
<organism evidence="1 2">
    <name type="scientific">Pseudomonas juntendi</name>
    <dbReference type="NCBI Taxonomy" id="2666183"/>
    <lineage>
        <taxon>Bacteria</taxon>
        <taxon>Pseudomonadati</taxon>
        <taxon>Pseudomonadota</taxon>
        <taxon>Gammaproteobacteria</taxon>
        <taxon>Pseudomonadales</taxon>
        <taxon>Pseudomonadaceae</taxon>
        <taxon>Pseudomonas</taxon>
    </lineage>
</organism>
<dbReference type="EMBL" id="JACGCZ010000009">
    <property type="protein sequence ID" value="MBA6142355.1"/>
    <property type="molecule type" value="Genomic_DNA"/>
</dbReference>
<dbReference type="RefSeq" id="WP_182333868.1">
    <property type="nucleotide sequence ID" value="NZ_JACGCZ010000009.1"/>
</dbReference>
<proteinExistence type="predicted"/>